<dbReference type="InterPro" id="IPR011037">
    <property type="entry name" value="Pyrv_Knase-like_insert_dom_sf"/>
</dbReference>
<dbReference type="EMBL" id="JADPUN010000256">
    <property type="protein sequence ID" value="MBF9132963.1"/>
    <property type="molecule type" value="Genomic_DNA"/>
</dbReference>
<dbReference type="InterPro" id="IPR005303">
    <property type="entry name" value="MOCOS_middle"/>
</dbReference>
<gene>
    <name evidence="2" type="ORF">I0C86_28980</name>
</gene>
<keyword evidence="3" id="KW-1185">Reference proteome</keyword>
<evidence type="ECO:0000313" key="3">
    <source>
        <dbReference type="Proteomes" id="UP000638560"/>
    </source>
</evidence>
<evidence type="ECO:0000259" key="1">
    <source>
        <dbReference type="PROSITE" id="PS51340"/>
    </source>
</evidence>
<organism evidence="2 3">
    <name type="scientific">Plantactinospora alkalitolerans</name>
    <dbReference type="NCBI Taxonomy" id="2789879"/>
    <lineage>
        <taxon>Bacteria</taxon>
        <taxon>Bacillati</taxon>
        <taxon>Actinomycetota</taxon>
        <taxon>Actinomycetes</taxon>
        <taxon>Micromonosporales</taxon>
        <taxon>Micromonosporaceae</taxon>
        <taxon>Plantactinospora</taxon>
    </lineage>
</organism>
<dbReference type="Proteomes" id="UP000638560">
    <property type="component" value="Unassembled WGS sequence"/>
</dbReference>
<dbReference type="Pfam" id="PF03476">
    <property type="entry name" value="MOSC_N"/>
    <property type="match status" value="1"/>
</dbReference>
<dbReference type="Pfam" id="PF03473">
    <property type="entry name" value="MOSC"/>
    <property type="match status" value="1"/>
</dbReference>
<evidence type="ECO:0000313" key="2">
    <source>
        <dbReference type="EMBL" id="MBF9132963.1"/>
    </source>
</evidence>
<dbReference type="SUPFAM" id="SSF141673">
    <property type="entry name" value="MOSC N-terminal domain-like"/>
    <property type="match status" value="1"/>
</dbReference>
<dbReference type="RefSeq" id="WP_196204482.1">
    <property type="nucleotide sequence ID" value="NZ_JADPUN010000256.1"/>
</dbReference>
<accession>A0ABS0H3C3</accession>
<proteinExistence type="predicted"/>
<dbReference type="InterPro" id="IPR005302">
    <property type="entry name" value="MoCF_Sase_C"/>
</dbReference>
<sequence length="281" mass="30651">MRVASIHTYPVKGCRRMDRDTARVEPWGLDGDRRWLIVDENGLGLTQRQHRELVTMRAVSRPGGLTLDAPGMAPLDLDEPTGGEAIQVRVYRGRPPSPVRAVGPEADDWLNRLLGRAARLVWLGDPTGNLVPWPVPTGVGAELSFADGTPLLLANTASLDVFNDWLLESGSTEGPLPMIQFRPNLVVSGAAPWAEGEWVGRRIRIGGAVFHGANECGRCLIATIDQETGQRGREPLWMLAARRNVDRKLLFGLQMQVRAEPGGPPPEGRTVSVGDIVEVLD</sequence>
<reference evidence="2 3" key="1">
    <citation type="submission" date="2020-11" db="EMBL/GenBank/DDBJ databases">
        <title>A novel isolate from a Black sea contaminated sediment with potential to produce alkanes: Plantactinospora alkalitolerans sp. nov.</title>
        <authorList>
            <person name="Carro L."/>
            <person name="Veyisoglu A."/>
            <person name="Guven K."/>
            <person name="Schumann P."/>
            <person name="Klenk H.-P."/>
            <person name="Sahin N."/>
        </authorList>
    </citation>
    <scope>NUCLEOTIDE SEQUENCE [LARGE SCALE GENOMIC DNA]</scope>
    <source>
        <strain evidence="2 3">S1510</strain>
    </source>
</reference>
<protein>
    <submittedName>
        <fullName evidence="2">MOSC domain-containing protein</fullName>
    </submittedName>
</protein>
<feature type="domain" description="MOSC" evidence="1">
    <location>
        <begin position="99"/>
        <end position="280"/>
    </location>
</feature>
<name>A0ABS0H3C3_9ACTN</name>
<dbReference type="SUPFAM" id="SSF50800">
    <property type="entry name" value="PK beta-barrel domain-like"/>
    <property type="match status" value="1"/>
</dbReference>
<comment type="caution">
    <text evidence="2">The sequence shown here is derived from an EMBL/GenBank/DDBJ whole genome shotgun (WGS) entry which is preliminary data.</text>
</comment>
<dbReference type="PROSITE" id="PS51340">
    <property type="entry name" value="MOSC"/>
    <property type="match status" value="1"/>
</dbReference>